<evidence type="ECO:0000256" key="2">
    <source>
        <dbReference type="ARBA" id="ARBA00023125"/>
    </source>
</evidence>
<keyword evidence="2" id="KW-0238">DNA-binding</keyword>
<keyword evidence="3" id="KW-0804">Transcription</keyword>
<dbReference type="InterPro" id="IPR010982">
    <property type="entry name" value="Lambda_DNA-bd_dom_sf"/>
</dbReference>
<dbReference type="Proteomes" id="UP000028931">
    <property type="component" value="Chromosome"/>
</dbReference>
<organism evidence="6 7">
    <name type="scientific">Pseudomonas alkylphenolica</name>
    <dbReference type="NCBI Taxonomy" id="237609"/>
    <lineage>
        <taxon>Bacteria</taxon>
        <taxon>Pseudomonadati</taxon>
        <taxon>Pseudomonadota</taxon>
        <taxon>Gammaproteobacteria</taxon>
        <taxon>Pseudomonadales</taxon>
        <taxon>Pseudomonadaceae</taxon>
        <taxon>Pseudomonas</taxon>
    </lineage>
</organism>
<evidence type="ECO:0000259" key="5">
    <source>
        <dbReference type="PROSITE" id="PS50943"/>
    </source>
</evidence>
<gene>
    <name evidence="6" type="ORF">PSAKL28_16870</name>
</gene>
<dbReference type="CDD" id="cd00093">
    <property type="entry name" value="HTH_XRE"/>
    <property type="match status" value="1"/>
</dbReference>
<evidence type="ECO:0000256" key="4">
    <source>
        <dbReference type="SAM" id="MobiDB-lite"/>
    </source>
</evidence>
<reference evidence="6 7" key="1">
    <citation type="submission" date="2014-07" db="EMBL/GenBank/DDBJ databases">
        <authorList>
            <person name="Lee K."/>
            <person name="Lim J.Y."/>
            <person name="Hwang I."/>
        </authorList>
    </citation>
    <scope>NUCLEOTIDE SEQUENCE [LARGE SCALE GENOMIC DNA]</scope>
    <source>
        <strain evidence="6 7">KL28</strain>
    </source>
</reference>
<dbReference type="PROSITE" id="PS50943">
    <property type="entry name" value="HTH_CROC1"/>
    <property type="match status" value="1"/>
</dbReference>
<feature type="domain" description="HTH cro/C1-type" evidence="5">
    <location>
        <begin position="8"/>
        <end position="62"/>
    </location>
</feature>
<dbReference type="CDD" id="cd06529">
    <property type="entry name" value="S24_LexA-like"/>
    <property type="match status" value="1"/>
</dbReference>
<dbReference type="SMART" id="SM00530">
    <property type="entry name" value="HTH_XRE"/>
    <property type="match status" value="1"/>
</dbReference>
<dbReference type="OrthoDB" id="8613261at2"/>
<accession>A0A077F5X8</accession>
<feature type="compositionally biased region" description="Basic and acidic residues" evidence="4">
    <location>
        <begin position="80"/>
        <end position="89"/>
    </location>
</feature>
<dbReference type="EMBL" id="CP009048">
    <property type="protein sequence ID" value="AIL60912.1"/>
    <property type="molecule type" value="Genomic_DNA"/>
</dbReference>
<dbReference type="Pfam" id="PF00717">
    <property type="entry name" value="Peptidase_S24"/>
    <property type="match status" value="1"/>
</dbReference>
<dbReference type="RefSeq" id="WP_038608980.1">
    <property type="nucleotide sequence ID" value="NZ_CP009048.1"/>
</dbReference>
<evidence type="ECO:0000256" key="3">
    <source>
        <dbReference type="ARBA" id="ARBA00023163"/>
    </source>
</evidence>
<dbReference type="SUPFAM" id="SSF51306">
    <property type="entry name" value="LexA/Signal peptidase"/>
    <property type="match status" value="1"/>
</dbReference>
<proteinExistence type="predicted"/>
<dbReference type="GO" id="GO:0003677">
    <property type="term" value="F:DNA binding"/>
    <property type="evidence" value="ECO:0007669"/>
    <property type="project" value="UniProtKB-KW"/>
</dbReference>
<dbReference type="InterPro" id="IPR036286">
    <property type="entry name" value="LexA/Signal_pep-like_sf"/>
</dbReference>
<dbReference type="HOGENOM" id="CLU_066192_1_4_6"/>
<sequence>MSTLPQRIAQAREKKGLNQSELARAIGVSPQAVQGWESGKASPRGNRLTELSKILGVSVQELLVGPGQPPGSQPCESETDPAKLTHPDMRPISMWDDSTPLDEDEIEVPFLKEVELSAGSGRFSVDSHSRAKLRFGKYTLMRLGVQPSNVICMPVKGNSMEPLLADGSTVAVDTGATTVVDGKMYGIFYEEMLRVKILYRLAGGKLRIRSFNRDEYEDEVADVSAVNIIGRVFQASTIFS</sequence>
<evidence type="ECO:0000256" key="1">
    <source>
        <dbReference type="ARBA" id="ARBA00023015"/>
    </source>
</evidence>
<name>A0A077F5X8_9PSED</name>
<protein>
    <submittedName>
        <fullName evidence="6">Phage transcriptional regulator</fullName>
    </submittedName>
</protein>
<dbReference type="AlphaFoldDB" id="A0A077F5X8"/>
<dbReference type="InterPro" id="IPR015927">
    <property type="entry name" value="Peptidase_S24_S26A/B/C"/>
</dbReference>
<dbReference type="Gene3D" id="2.10.109.10">
    <property type="entry name" value="Umud Fragment, subunit A"/>
    <property type="match status" value="1"/>
</dbReference>
<dbReference type="eggNOG" id="COG2932">
    <property type="taxonomic scope" value="Bacteria"/>
</dbReference>
<evidence type="ECO:0000313" key="7">
    <source>
        <dbReference type="Proteomes" id="UP000028931"/>
    </source>
</evidence>
<dbReference type="PANTHER" id="PTHR40661">
    <property type="match status" value="1"/>
</dbReference>
<dbReference type="SUPFAM" id="SSF47413">
    <property type="entry name" value="lambda repressor-like DNA-binding domains"/>
    <property type="match status" value="1"/>
</dbReference>
<dbReference type="PANTHER" id="PTHR40661:SF2">
    <property type="entry name" value="HTH-TYPE TRANSCRIPTIONAL REGULATOR PRTR"/>
    <property type="match status" value="1"/>
</dbReference>
<keyword evidence="1" id="KW-0805">Transcription regulation</keyword>
<dbReference type="InterPro" id="IPR039418">
    <property type="entry name" value="LexA-like"/>
</dbReference>
<feature type="region of interest" description="Disordered" evidence="4">
    <location>
        <begin position="65"/>
        <end position="98"/>
    </location>
</feature>
<dbReference type="InterPro" id="IPR001387">
    <property type="entry name" value="Cro/C1-type_HTH"/>
</dbReference>
<evidence type="ECO:0000313" key="6">
    <source>
        <dbReference type="EMBL" id="AIL60912.1"/>
    </source>
</evidence>
<dbReference type="Gene3D" id="1.10.260.40">
    <property type="entry name" value="lambda repressor-like DNA-binding domains"/>
    <property type="match status" value="1"/>
</dbReference>
<dbReference type="KEGG" id="palk:PSAKL28_16870"/>
<dbReference type="Pfam" id="PF01381">
    <property type="entry name" value="HTH_3"/>
    <property type="match status" value="1"/>
</dbReference>